<dbReference type="GO" id="GO:0005525">
    <property type="term" value="F:GTP binding"/>
    <property type="evidence" value="ECO:0007669"/>
    <property type="project" value="UniProtKB-KW"/>
</dbReference>
<reference evidence="11 12" key="1">
    <citation type="submission" date="2020-12" db="EMBL/GenBank/DDBJ databases">
        <title>Metabolic potential, ecology and presence of endohyphal bacteria is reflected in genomic diversity of Mucoromycotina.</title>
        <authorList>
            <person name="Muszewska A."/>
            <person name="Okrasinska A."/>
            <person name="Steczkiewicz K."/>
            <person name="Drgas O."/>
            <person name="Orlowska M."/>
            <person name="Perlinska-Lenart U."/>
            <person name="Aleksandrzak-Piekarczyk T."/>
            <person name="Szatraj K."/>
            <person name="Zielenkiewicz U."/>
            <person name="Pilsyk S."/>
            <person name="Malc E."/>
            <person name="Mieczkowski P."/>
            <person name="Kruszewska J.S."/>
            <person name="Biernat P."/>
            <person name="Pawlowska J."/>
        </authorList>
    </citation>
    <scope>NUCLEOTIDE SEQUENCE [LARGE SCALE GENOMIC DNA]</scope>
    <source>
        <strain evidence="11 12">CBS 142.35</strain>
    </source>
</reference>
<comment type="subcellular location">
    <subcellularLocation>
        <location evidence="1">Endoplasmic reticulum membrane</location>
        <topology evidence="1">Multi-pass membrane protein</topology>
    </subcellularLocation>
</comment>
<dbReference type="GO" id="GO:0003924">
    <property type="term" value="F:GTPase activity"/>
    <property type="evidence" value="ECO:0007669"/>
    <property type="project" value="TreeGrafter"/>
</dbReference>
<name>A0A8H7S4N8_9FUNG</name>
<keyword evidence="4" id="KW-0378">Hydrolase</keyword>
<dbReference type="CDD" id="cd01851">
    <property type="entry name" value="GBP"/>
    <property type="match status" value="1"/>
</dbReference>
<proteinExistence type="inferred from homology"/>
<evidence type="ECO:0000256" key="6">
    <source>
        <dbReference type="ARBA" id="ARBA00022989"/>
    </source>
</evidence>
<comment type="similarity">
    <text evidence="9">Belongs to the TRAFAC class dynamin-like GTPase superfamily. GB1/RHD3 GTPase family.</text>
</comment>
<evidence type="ECO:0000256" key="5">
    <source>
        <dbReference type="ARBA" id="ARBA00022824"/>
    </source>
</evidence>
<keyword evidence="12" id="KW-1185">Reference proteome</keyword>
<sequence>MLVKNNIYPCHQIIDENQEFSDYLSTVIKQKWELSEAKLDYHVVSIFGSQSTGKSTLLNTLFETSFDVMDAAQGRSQTTRGIWMSCAKQAPIILMDIEGSDGAERGEDQDFERKAALFALTTSEVVIFNLYENQVNLYAGGNMSMLKTVIQVNLELFQNQKGAPQQKTLILIAIRDYSGQTPIEKLQKNLQDSFDTIWKELTKTTTTTITTTIHDFFDFMFIGLPHGIFFTEQFAKEADNLRQRFINQTNSDYVFQPEYHKQIPIDAYHKYVSDIWTQICMNKSLDLPTQQELLSGFRCDEISNDVLKRFEKRIDFLKTCTLEKDDIINDLGYRMRTFRDLAINEYQTKASCYLPEIYKEKEKNLLLKLNVRLRVFFDTQLKNLHIRAVKMFDYELKATVFNKSSSSYKYKEYDNTEKIIASRRETVEKYFLTYAQEIVLPDTNWSYQYEYSELKITLDMLSKNALLYDSERFNNSCIKKEEDLKKARHELLRAGFTGIAAVATFYGNAFVAVPAAYLAGRFSDQTP</sequence>
<evidence type="ECO:0000256" key="9">
    <source>
        <dbReference type="PROSITE-ProRule" id="PRU01052"/>
    </source>
</evidence>
<evidence type="ECO:0000259" key="10">
    <source>
        <dbReference type="PROSITE" id="PS51715"/>
    </source>
</evidence>
<dbReference type="GO" id="GO:0005789">
    <property type="term" value="C:endoplasmic reticulum membrane"/>
    <property type="evidence" value="ECO:0007669"/>
    <property type="project" value="UniProtKB-SubCell"/>
</dbReference>
<dbReference type="PROSITE" id="PS51715">
    <property type="entry name" value="G_GB1_RHD3"/>
    <property type="match status" value="1"/>
</dbReference>
<keyword evidence="3" id="KW-0547">Nucleotide-binding</keyword>
<comment type="caution">
    <text evidence="11">The sequence shown here is derived from an EMBL/GenBank/DDBJ whole genome shotgun (WGS) entry which is preliminary data.</text>
</comment>
<dbReference type="PANTHER" id="PTHR45923:SF2">
    <property type="entry name" value="PROTEIN SEY1"/>
    <property type="match status" value="1"/>
</dbReference>
<dbReference type="InterPro" id="IPR030386">
    <property type="entry name" value="G_GB1_RHD3_dom"/>
</dbReference>
<dbReference type="Gene3D" id="3.40.50.300">
    <property type="entry name" value="P-loop containing nucleotide triphosphate hydrolases"/>
    <property type="match status" value="1"/>
</dbReference>
<dbReference type="PANTHER" id="PTHR45923">
    <property type="entry name" value="PROTEIN SEY1"/>
    <property type="match status" value="1"/>
</dbReference>
<dbReference type="Pfam" id="PF20428">
    <property type="entry name" value="Sey1_3HB"/>
    <property type="match status" value="1"/>
</dbReference>
<evidence type="ECO:0000256" key="3">
    <source>
        <dbReference type="ARBA" id="ARBA00022741"/>
    </source>
</evidence>
<dbReference type="Proteomes" id="UP000646827">
    <property type="component" value="Unassembled WGS sequence"/>
</dbReference>
<organism evidence="11 12">
    <name type="scientific">Circinella minor</name>
    <dbReference type="NCBI Taxonomy" id="1195481"/>
    <lineage>
        <taxon>Eukaryota</taxon>
        <taxon>Fungi</taxon>
        <taxon>Fungi incertae sedis</taxon>
        <taxon>Mucoromycota</taxon>
        <taxon>Mucoromycotina</taxon>
        <taxon>Mucoromycetes</taxon>
        <taxon>Mucorales</taxon>
        <taxon>Lichtheimiaceae</taxon>
        <taxon>Circinella</taxon>
    </lineage>
</organism>
<dbReference type="OrthoDB" id="1597724at2759"/>
<dbReference type="EMBL" id="JAEPRB010000108">
    <property type="protein sequence ID" value="KAG2221476.1"/>
    <property type="molecule type" value="Genomic_DNA"/>
</dbReference>
<keyword evidence="2" id="KW-0812">Transmembrane</keyword>
<protein>
    <recommendedName>
        <fullName evidence="10">GB1/RHD3-type G domain-containing protein</fullName>
    </recommendedName>
</protein>
<dbReference type="InterPro" id="IPR027417">
    <property type="entry name" value="P-loop_NTPase"/>
</dbReference>
<feature type="domain" description="GB1/RHD3-type G" evidence="10">
    <location>
        <begin position="38"/>
        <end position="264"/>
    </location>
</feature>
<evidence type="ECO:0000256" key="7">
    <source>
        <dbReference type="ARBA" id="ARBA00023134"/>
    </source>
</evidence>
<keyword evidence="8" id="KW-0472">Membrane</keyword>
<dbReference type="GO" id="GO:0016320">
    <property type="term" value="P:endoplasmic reticulum membrane fusion"/>
    <property type="evidence" value="ECO:0007669"/>
    <property type="project" value="TreeGrafter"/>
</dbReference>
<gene>
    <name evidence="11" type="ORF">INT45_005017</name>
</gene>
<dbReference type="SUPFAM" id="SSF52540">
    <property type="entry name" value="P-loop containing nucleoside triphosphate hydrolases"/>
    <property type="match status" value="1"/>
</dbReference>
<evidence type="ECO:0000313" key="12">
    <source>
        <dbReference type="Proteomes" id="UP000646827"/>
    </source>
</evidence>
<dbReference type="Pfam" id="PF05879">
    <property type="entry name" value="RHD3_GTPase"/>
    <property type="match status" value="1"/>
</dbReference>
<keyword evidence="7" id="KW-0342">GTP-binding</keyword>
<dbReference type="AlphaFoldDB" id="A0A8H7S4N8"/>
<dbReference type="InterPro" id="IPR046758">
    <property type="entry name" value="Sey1/RHD3-like_3HB"/>
</dbReference>
<evidence type="ECO:0000256" key="2">
    <source>
        <dbReference type="ARBA" id="ARBA00022692"/>
    </source>
</evidence>
<evidence type="ECO:0000256" key="1">
    <source>
        <dbReference type="ARBA" id="ARBA00004477"/>
    </source>
</evidence>
<evidence type="ECO:0000313" key="11">
    <source>
        <dbReference type="EMBL" id="KAG2221476.1"/>
    </source>
</evidence>
<evidence type="ECO:0000256" key="8">
    <source>
        <dbReference type="ARBA" id="ARBA00023136"/>
    </source>
</evidence>
<dbReference type="InterPro" id="IPR008803">
    <property type="entry name" value="RHD3/Sey1"/>
</dbReference>
<dbReference type="FunFam" id="3.40.50.300:FF:000727">
    <property type="entry name" value="Protein SEY1 homolog"/>
    <property type="match status" value="1"/>
</dbReference>
<keyword evidence="6" id="KW-1133">Transmembrane helix</keyword>
<evidence type="ECO:0000256" key="4">
    <source>
        <dbReference type="ARBA" id="ARBA00022801"/>
    </source>
</evidence>
<accession>A0A8H7S4N8</accession>
<keyword evidence="5" id="KW-0256">Endoplasmic reticulum</keyword>